<dbReference type="InterPro" id="IPR003593">
    <property type="entry name" value="AAA+_ATPase"/>
</dbReference>
<dbReference type="Pfam" id="PF00005">
    <property type="entry name" value="ABC_tran"/>
    <property type="match status" value="1"/>
</dbReference>
<comment type="caution">
    <text evidence="6">The sequence shown here is derived from an EMBL/GenBank/DDBJ whole genome shotgun (WGS) entry which is preliminary data.</text>
</comment>
<comment type="similarity">
    <text evidence="1">Belongs to the ABC transporter superfamily.</text>
</comment>
<dbReference type="SMART" id="SM00382">
    <property type="entry name" value="AAA"/>
    <property type="match status" value="1"/>
</dbReference>
<dbReference type="AlphaFoldDB" id="A0A2D6YME8"/>
<dbReference type="GO" id="GO:0005524">
    <property type="term" value="F:ATP binding"/>
    <property type="evidence" value="ECO:0007669"/>
    <property type="project" value="UniProtKB-KW"/>
</dbReference>
<dbReference type="PROSITE" id="PS00211">
    <property type="entry name" value="ABC_TRANSPORTER_1"/>
    <property type="match status" value="1"/>
</dbReference>
<dbReference type="PANTHER" id="PTHR43776">
    <property type="entry name" value="TRANSPORT ATP-BINDING PROTEIN"/>
    <property type="match status" value="1"/>
</dbReference>
<dbReference type="PROSITE" id="PS50893">
    <property type="entry name" value="ABC_TRANSPORTER_2"/>
    <property type="match status" value="1"/>
</dbReference>
<evidence type="ECO:0000256" key="3">
    <source>
        <dbReference type="ARBA" id="ARBA00022741"/>
    </source>
</evidence>
<keyword evidence="4 6" id="KW-0067">ATP-binding</keyword>
<dbReference type="SUPFAM" id="SSF52540">
    <property type="entry name" value="P-loop containing nucleoside triphosphate hydrolases"/>
    <property type="match status" value="1"/>
</dbReference>
<evidence type="ECO:0000259" key="5">
    <source>
        <dbReference type="PROSITE" id="PS50893"/>
    </source>
</evidence>
<feature type="domain" description="ABC transporter" evidence="5">
    <location>
        <begin position="7"/>
        <end position="265"/>
    </location>
</feature>
<evidence type="ECO:0000313" key="6">
    <source>
        <dbReference type="EMBL" id="MAH64339.1"/>
    </source>
</evidence>
<dbReference type="CDD" id="cd03257">
    <property type="entry name" value="ABC_NikE_OppD_transporters"/>
    <property type="match status" value="1"/>
</dbReference>
<dbReference type="EMBL" id="NZEX01000155">
    <property type="protein sequence ID" value="MAH64339.1"/>
    <property type="molecule type" value="Genomic_DNA"/>
</dbReference>
<dbReference type="InterPro" id="IPR027417">
    <property type="entry name" value="P-loop_NTPase"/>
</dbReference>
<protein>
    <submittedName>
        <fullName evidence="6">ABC transporter ATP-binding protein</fullName>
    </submittedName>
</protein>
<evidence type="ECO:0000256" key="2">
    <source>
        <dbReference type="ARBA" id="ARBA00022448"/>
    </source>
</evidence>
<dbReference type="InterPro" id="IPR017871">
    <property type="entry name" value="ABC_transporter-like_CS"/>
</dbReference>
<reference evidence="7" key="1">
    <citation type="submission" date="2017-09" db="EMBL/GenBank/DDBJ databases">
        <title>The Reconstruction of 2,631 Draft Metagenome-Assembled Genomes from the Global Oceans.</title>
        <authorList>
            <person name="Tully B.J."/>
            <person name="Graham E.D."/>
            <person name="Heidelberg J.F."/>
        </authorList>
    </citation>
    <scope>NUCLEOTIDE SEQUENCE [LARGE SCALE GENOMIC DNA]</scope>
</reference>
<dbReference type="InterPro" id="IPR003439">
    <property type="entry name" value="ABC_transporter-like_ATP-bd"/>
</dbReference>
<sequence>MKTTDLIQVEGLRRRFDLSEPWLVRLLARRPKRFLDAVDDVSFSIERGKTYALVGESGSGKSTIALMAVGLLRPSSGHILIDGHNLYDRSRSEAEHRRIRQRLQMVFQSPYASLNPRWRVGSILAEPLRVFGLTQGPKAKTHRVHELLEQVGLSVSDASRFPHEFSGGQRQRISIARALASRPDFIVCDEPTSALDVSVQAQVLNLLKDLQKDLGLTYLFITHDLAVVRVMAHRIGVLKSGRLVEEEDTKRLIEFPQSDYTRMLIRSAPRIRPSEQVHAATIPVCFPEFRSNSKELP</sequence>
<gene>
    <name evidence="6" type="ORF">CMN54_13020</name>
</gene>
<dbReference type="Proteomes" id="UP000226525">
    <property type="component" value="Unassembled WGS sequence"/>
</dbReference>
<dbReference type="PANTHER" id="PTHR43776:SF7">
    <property type="entry name" value="D,D-DIPEPTIDE TRANSPORT ATP-BINDING PROTEIN DDPF-RELATED"/>
    <property type="match status" value="1"/>
</dbReference>
<dbReference type="Gene3D" id="3.40.50.300">
    <property type="entry name" value="P-loop containing nucleotide triphosphate hydrolases"/>
    <property type="match status" value="1"/>
</dbReference>
<accession>A0A2D6YME8</accession>
<evidence type="ECO:0000256" key="1">
    <source>
        <dbReference type="ARBA" id="ARBA00005417"/>
    </source>
</evidence>
<dbReference type="GO" id="GO:0016887">
    <property type="term" value="F:ATP hydrolysis activity"/>
    <property type="evidence" value="ECO:0007669"/>
    <property type="project" value="InterPro"/>
</dbReference>
<name>A0A2D6YME8_9DELT</name>
<dbReference type="InterPro" id="IPR050319">
    <property type="entry name" value="ABC_transp_ATP-bind"/>
</dbReference>
<dbReference type="GO" id="GO:0055085">
    <property type="term" value="P:transmembrane transport"/>
    <property type="evidence" value="ECO:0007669"/>
    <property type="project" value="UniProtKB-ARBA"/>
</dbReference>
<proteinExistence type="inferred from homology"/>
<keyword evidence="2" id="KW-0813">Transport</keyword>
<evidence type="ECO:0000313" key="7">
    <source>
        <dbReference type="Proteomes" id="UP000226525"/>
    </source>
</evidence>
<organism evidence="6 7">
    <name type="scientific">SAR324 cluster bacterium</name>
    <dbReference type="NCBI Taxonomy" id="2024889"/>
    <lineage>
        <taxon>Bacteria</taxon>
        <taxon>Deltaproteobacteria</taxon>
        <taxon>SAR324 cluster</taxon>
    </lineage>
</organism>
<evidence type="ECO:0000256" key="4">
    <source>
        <dbReference type="ARBA" id="ARBA00022840"/>
    </source>
</evidence>
<keyword evidence="3" id="KW-0547">Nucleotide-binding</keyword>